<dbReference type="KEGG" id="tbr:Tb09.v1.0860"/>
<evidence type="ECO:0000313" key="1">
    <source>
        <dbReference type="EMBL" id="EAN77404.1"/>
    </source>
</evidence>
<dbReference type="RefSeq" id="XP_827734.1">
    <property type="nucleotide sequence ID" value="XM_822641.1"/>
</dbReference>
<dbReference type="PaxDb" id="5691-EAN77404"/>
<dbReference type="InParanoid" id="Q38CR6"/>
<proteinExistence type="predicted"/>
<dbReference type="Proteomes" id="UP000008524">
    <property type="component" value="Chromosome 9"/>
</dbReference>
<sequence length="64" mass="7304">MYAYVFCCIAFPVLDGIQCSKTTYGNTLHRFTVFWDGGQILSCKNIRIKSIITISPRVPLWNCV</sequence>
<protein>
    <submittedName>
        <fullName evidence="1">Uncharacterized protein</fullName>
    </submittedName>
</protein>
<reference evidence="1 2" key="2">
    <citation type="journal article" date="2005" name="Science">
        <title>The genome of the African trypanosome Trypanosoma brucei.</title>
        <authorList>
            <person name="Berriman M."/>
            <person name="Ghedin E."/>
            <person name="Hertz-Fowler C."/>
            <person name="Blandin G."/>
            <person name="Renauld H."/>
            <person name="Bartholomeu D.C."/>
            <person name="Lennard N.J."/>
            <person name="Caler E."/>
            <person name="Hamlin N.E."/>
            <person name="Haas B."/>
            <person name="Bohme U."/>
            <person name="Hannick L."/>
            <person name="Aslett M.A."/>
            <person name="Shallom J."/>
            <person name="Marcello L."/>
            <person name="Hou L."/>
            <person name="Wickstead B."/>
            <person name="Alsmark U.C."/>
            <person name="Arrowsmith C."/>
            <person name="Atkin R.J."/>
            <person name="Barron A.J."/>
            <person name="Bringaud F."/>
            <person name="Brooks K."/>
            <person name="Carrington M."/>
            <person name="Cherevach I."/>
            <person name="Chillingworth T.J."/>
            <person name="Churcher C."/>
            <person name="Clark L.N."/>
            <person name="Corton C.H."/>
            <person name="Cronin A."/>
            <person name="Davies R.M."/>
            <person name="Doggett J."/>
            <person name="Djikeng A."/>
            <person name="Feldblyum T."/>
            <person name="Field M.C."/>
            <person name="Fraser A."/>
            <person name="Goodhead I."/>
            <person name="Hance Z."/>
            <person name="Harper D."/>
            <person name="Harris B.R."/>
            <person name="Hauser H."/>
            <person name="Hostetler J."/>
            <person name="Ivens A."/>
            <person name="Jagels K."/>
            <person name="Johnson D."/>
            <person name="Johnson J."/>
            <person name="Jones K."/>
            <person name="Kerhornou A.X."/>
            <person name="Koo H."/>
            <person name="Larke N."/>
            <person name="Landfear S."/>
            <person name="Larkin C."/>
            <person name="Leech V."/>
            <person name="Line A."/>
            <person name="Lord A."/>
            <person name="Macleod A."/>
            <person name="Mooney P.J."/>
            <person name="Moule S."/>
            <person name="Martin D.M."/>
            <person name="Morgan G.W."/>
            <person name="Mungall K."/>
            <person name="Norbertczak H."/>
            <person name="Ormond D."/>
            <person name="Pai G."/>
            <person name="Peacock C.S."/>
            <person name="Peterson J."/>
            <person name="Quail M.A."/>
            <person name="Rabbinowitsch E."/>
            <person name="Rajandream M.A."/>
            <person name="Reitter C."/>
            <person name="Salzberg S.L."/>
            <person name="Sanders M."/>
            <person name="Schobel S."/>
            <person name="Sharp S."/>
            <person name="Simmonds M."/>
            <person name="Simpson A.J."/>
            <person name="Tallon L."/>
            <person name="Turner C.M."/>
            <person name="Tait A."/>
            <person name="Tivey A.R."/>
            <person name="Van Aken S."/>
            <person name="Walker D."/>
            <person name="Wanless D."/>
            <person name="Wang S."/>
            <person name="White B."/>
            <person name="White O."/>
            <person name="Whitehead S."/>
            <person name="Woodward J."/>
            <person name="Wortman J."/>
            <person name="Adams M.D."/>
            <person name="Embley T.M."/>
            <person name="Gull K."/>
            <person name="Ullu E."/>
            <person name="Barry J.D."/>
            <person name="Fairlamb A.H."/>
            <person name="Opperdoes F."/>
            <person name="Barrell B.G."/>
            <person name="Donelson J.E."/>
            <person name="Hall N."/>
            <person name="Fraser C.M."/>
            <person name="Melville S.E."/>
            <person name="El-Sayed N.M."/>
        </authorList>
    </citation>
    <scope>NUCLEOTIDE SEQUENCE [LARGE SCALE GENOMIC DNA]</scope>
    <source>
        <strain evidence="1 2">927/4 GUTat10.1</strain>
    </source>
</reference>
<name>Q38CR6_TRYB2</name>
<reference evidence="1 2" key="1">
    <citation type="journal article" date="2005" name="Science">
        <title>Comparative genomics of trypanosomatid parasitic protozoa.</title>
        <authorList>
            <person name="El-Sayed N.M."/>
            <person name="Myler P.J."/>
            <person name="Blandin G."/>
            <person name="Berriman M."/>
            <person name="Crabtree J."/>
            <person name="Aggarwal G."/>
            <person name="Caler E."/>
            <person name="Renauld H."/>
            <person name="Worthey E.A."/>
            <person name="Hertz-Fowler C."/>
            <person name="Ghedin E."/>
            <person name="Peacock C."/>
            <person name="Bartholomeu D.C."/>
            <person name="Haas B.J."/>
            <person name="Tran A.N."/>
            <person name="Wortman J.R."/>
            <person name="Alsmark U.C."/>
            <person name="Angiuoli S."/>
            <person name="Anupama A."/>
            <person name="Badger J."/>
            <person name="Bringaud F."/>
            <person name="Cadag E."/>
            <person name="Carlton J.M."/>
            <person name="Cerqueira G.C."/>
            <person name="Creasy T."/>
            <person name="Delcher A.L."/>
            <person name="Djikeng A."/>
            <person name="Embley T.M."/>
            <person name="Hauser C."/>
            <person name="Ivens A.C."/>
            <person name="Kummerfeld S.K."/>
            <person name="Pereira-Leal J.B."/>
            <person name="Nilsson D."/>
            <person name="Peterson J."/>
            <person name="Salzberg S.L."/>
            <person name="Shallom J."/>
            <person name="Silva J.C."/>
            <person name="Sundaram J."/>
            <person name="Westenberger S."/>
            <person name="White O."/>
            <person name="Melville S.E."/>
            <person name="Donelson J.E."/>
            <person name="Andersson B."/>
            <person name="Stuart K.D."/>
            <person name="Hall N."/>
        </authorList>
    </citation>
    <scope>NUCLEOTIDE SEQUENCE [LARGE SCALE GENOMIC DNA]</scope>
    <source>
        <strain evidence="1 2">927/4 GUTat10.1</strain>
    </source>
</reference>
<keyword evidence="2" id="KW-1185">Reference proteome</keyword>
<dbReference type="AlphaFoldDB" id="Q38CR6"/>
<accession>Q38CR6</accession>
<dbReference type="EMBL" id="CM000207">
    <property type="protein sequence ID" value="EAN77404.1"/>
    <property type="molecule type" value="Genomic_DNA"/>
</dbReference>
<organism evidence="1 2">
    <name type="scientific">Trypanosoma brucei brucei (strain 927/4 GUTat10.1)</name>
    <dbReference type="NCBI Taxonomy" id="185431"/>
    <lineage>
        <taxon>Eukaryota</taxon>
        <taxon>Discoba</taxon>
        <taxon>Euglenozoa</taxon>
        <taxon>Kinetoplastea</taxon>
        <taxon>Metakinetoplastina</taxon>
        <taxon>Trypanosomatida</taxon>
        <taxon>Trypanosomatidae</taxon>
        <taxon>Trypanosoma</taxon>
    </lineage>
</organism>
<gene>
    <name evidence="1" type="ORF">Tb09.v1.0860</name>
</gene>
<evidence type="ECO:0000313" key="2">
    <source>
        <dbReference type="Proteomes" id="UP000008524"/>
    </source>
</evidence>
<dbReference type="GeneID" id="3661273"/>